<dbReference type="InterPro" id="IPR050951">
    <property type="entry name" value="Retrovirus_Pol_polyprotein"/>
</dbReference>
<evidence type="ECO:0000256" key="4">
    <source>
        <dbReference type="ARBA" id="ARBA00022759"/>
    </source>
</evidence>
<dbReference type="Gene3D" id="3.30.420.10">
    <property type="entry name" value="Ribonuclease H-like superfamily/Ribonuclease H"/>
    <property type="match status" value="1"/>
</dbReference>
<dbReference type="EMBL" id="JABANN010001143">
    <property type="protein sequence ID" value="KAF4650943.1"/>
    <property type="molecule type" value="Genomic_DNA"/>
</dbReference>
<evidence type="ECO:0000256" key="2">
    <source>
        <dbReference type="ARBA" id="ARBA00022695"/>
    </source>
</evidence>
<feature type="compositionally biased region" description="Polar residues" evidence="5">
    <location>
        <begin position="85"/>
        <end position="94"/>
    </location>
</feature>
<gene>
    <name evidence="7" type="ORF">FOL46_000629</name>
</gene>
<keyword evidence="2" id="KW-0548">Nucleotidyltransferase</keyword>
<dbReference type="Pfam" id="PF17921">
    <property type="entry name" value="Integrase_H2C2"/>
    <property type="match status" value="1"/>
</dbReference>
<accession>A0A7J6KUC1</accession>
<dbReference type="PANTHER" id="PTHR37984:SF5">
    <property type="entry name" value="PROTEIN NYNRIN-LIKE"/>
    <property type="match status" value="1"/>
</dbReference>
<dbReference type="InterPro" id="IPR041588">
    <property type="entry name" value="Integrase_H2C2"/>
</dbReference>
<proteinExistence type="predicted"/>
<evidence type="ECO:0000256" key="3">
    <source>
        <dbReference type="ARBA" id="ARBA00022722"/>
    </source>
</evidence>
<organism evidence="7 8">
    <name type="scientific">Perkinsus olseni</name>
    <name type="common">Perkinsus atlanticus</name>
    <dbReference type="NCBI Taxonomy" id="32597"/>
    <lineage>
        <taxon>Eukaryota</taxon>
        <taxon>Sar</taxon>
        <taxon>Alveolata</taxon>
        <taxon>Perkinsozoa</taxon>
        <taxon>Perkinsea</taxon>
        <taxon>Perkinsida</taxon>
        <taxon>Perkinsidae</taxon>
        <taxon>Perkinsus</taxon>
    </lineage>
</organism>
<dbReference type="InterPro" id="IPR001584">
    <property type="entry name" value="Integrase_cat-core"/>
</dbReference>
<dbReference type="GO" id="GO:0015074">
    <property type="term" value="P:DNA integration"/>
    <property type="evidence" value="ECO:0007669"/>
    <property type="project" value="InterPro"/>
</dbReference>
<dbReference type="InterPro" id="IPR021109">
    <property type="entry name" value="Peptidase_aspartic_dom_sf"/>
</dbReference>
<dbReference type="Gene3D" id="1.10.340.70">
    <property type="match status" value="1"/>
</dbReference>
<comment type="caution">
    <text evidence="7">The sequence shown here is derived from an EMBL/GenBank/DDBJ whole genome shotgun (WGS) entry which is preliminary data.</text>
</comment>
<reference evidence="7 8" key="1">
    <citation type="submission" date="2020-04" db="EMBL/GenBank/DDBJ databases">
        <title>Perkinsus olseni comparative genomics.</title>
        <authorList>
            <person name="Bogema D.R."/>
        </authorList>
    </citation>
    <scope>NUCLEOTIDE SEQUENCE [LARGE SCALE GENOMIC DNA]</scope>
    <source>
        <strain evidence="7">ATCC PRA-31</strain>
    </source>
</reference>
<dbReference type="InterPro" id="IPR036397">
    <property type="entry name" value="RNaseH_sf"/>
</dbReference>
<dbReference type="InterPro" id="IPR012337">
    <property type="entry name" value="RNaseH-like_sf"/>
</dbReference>
<evidence type="ECO:0000259" key="6">
    <source>
        <dbReference type="PROSITE" id="PS50994"/>
    </source>
</evidence>
<dbReference type="GO" id="GO:0004519">
    <property type="term" value="F:endonuclease activity"/>
    <property type="evidence" value="ECO:0007669"/>
    <property type="project" value="UniProtKB-KW"/>
</dbReference>
<keyword evidence="4" id="KW-0378">Hydrolase</keyword>
<dbReference type="Pfam" id="PF05380">
    <property type="entry name" value="Peptidase_A17"/>
    <property type="match status" value="1"/>
</dbReference>
<dbReference type="CDD" id="cd00303">
    <property type="entry name" value="retropepsin_like"/>
    <property type="match status" value="1"/>
</dbReference>
<sequence>IMPSTRRRGSNDQESKASNTEDNEQGHTSDEFMTPETGDASALENTGDPPPNNDSAETTPSAEELLRATETAKGIAAGSGDSAETETNTETKNQADPEDPADPLITISKESRETTKAGGNETADSRVQGPGTADRSYSGSNRAPPPHVMAGGGVPPETADRSYSGSNRAPPPHVMAGGGGLPKIAEESAIHVVRAPVETTSSGMTTPLRPAKDEPGPSRPAPSAYQTNYSYDSGDHYNDHGGNGWDGWKDSWWSYEKKKCPRDINYAYYQVSRQYYLLGEQWTGDADGIPLSEFRFKVQTSPDYVWSDYCTKYFTVRHNVTPAIQRLLDTYECDRGLNDVDRHGNEAYDTTGSYWKMRLDTLWEFMDEIYSGTDADTLETKWSQMWLHKGVKFLQFWSDFETTAREVARSRGCSSAKLTDSEMKCRLHASLPAKCQTFLNERGYKLPGSQGMSYQEVVQAAKAWAQVHWDPHCNAKDVCGVTCETTEDPDYSVNAVAMNPGAPTRTTSSHSTAKSSDRPNKGSASAKAKKPARTRADDLILNADNNRRIIRARCGRCLDKGGVSHLPEVCEQELELESERCLFCGLCHGKAYFCPRQFDSYGVKCGRCGRMNHSSLACRQKKPGVKDIQAISLLPYRGLSQVVTISINGSKAQSALLDSGAMISVMHKRVFDSLPSGHMQDTMIRLRTANCSSPVVVGKAVGLVVRFEDGTEAPEDFVIVDSDLAYDLILSTNLLRDLGALWLLDRNLLLVGNEAEKLAKHIYGPKIKPDCPDSRRREEYQLTELCYLAVDHETDSEEDDSDSDEDPEIPTDVLLQFAQQECPPRVESDSSDPTFCKGLSDAQRAQRTLRGYQQPLGDDGAKAFDWKLKPPTPRSTRGRFCLSIPWKGATRPDTSSNGVAMRRARLVSARLTPEVQQAYHKVTTELRDLGFTRPTTKEALTHIIPSMPVVRPGAVSTKVRLVLDASVQLNQHCREGPPPNDRFYCQTLAGNLHCFRLSPAVVISDISKAFHRIEMEAVDQKFLGMCTINENGDLTFDQWLSMIFGANYAPSGLNQSTQAALIMHDVYERRLEATEAKELDPVVKQLLDTYLEYRRAAAAKDVVQDPKNGQARSSLKLLDRVAVYVDDSQSRGPTPEEAEQTAVEVDCALGGHGFPPNDVKKYRSWEKPDTSYLGYRWSHDKLSVRYEPKSELLSLDPECMSRKQAFGLVMAFYDPLGFGVELASCLRALARASYESSKGWDEPIDQEVASRLLRLARAVNQEAMPRTLTPRTVHVSELYLFTDASGVASCQLLYDAEFVRIVGNTHLWTRAEGRWTIPKKETLSYCSGMTMLSDYCDLVRQHGPSLSNTTLRIFVDSELIIYRLRRLAKNKKIKTITALEYRKLKYALKVLTDLTDETGCKVAVLHLSGLANPADVATRPITTGELPPTIDIDQLKDDVRLAVRNDFSFVPNSEKDEGCDLSDGTDPHEGAYDALALDLEEHFTPEKIIEMQEADPKADLPPSLRLYHLDGNTLYYHGVTSVVQERRRAHQVPVIPMNGDVVRLMRELHDSWGHPDPSKIISVYSRFYFTPQLRRLVRQIENSCPTCRRTKRRGCVRRAFGVVRPSGLVFDAGQVWCMDFAGPFVETASVEDHGQKKWVLTLMCPSSYQTIYDVLPSTKTEAVTTATQKLFAVVGPPFAVVFDPGSTFNSSVYIHYLEDNNIAYATLPRDCQHYGGLFERFHGVLLRQIRSRLSQARSQDEELTIEKAVADSVSMINRLPLQEMGGLTPHELFFCRKPRYPTGQGGTSDDEEGRRRLAEWLPGIMEFEKDKLLGDLTEICHDISSRRCDNLVDYFDYWLERSDRIRNRMAKAPLKRGATVKFKPGDLVLRYKHGNLKQEGLWIGPYKVLKANSSGTIYQLAT</sequence>
<dbReference type="GO" id="GO:0003676">
    <property type="term" value="F:nucleic acid binding"/>
    <property type="evidence" value="ECO:0007669"/>
    <property type="project" value="InterPro"/>
</dbReference>
<dbReference type="Gene3D" id="2.40.70.10">
    <property type="entry name" value="Acid Proteases"/>
    <property type="match status" value="1"/>
</dbReference>
<feature type="non-terminal residue" evidence="7">
    <location>
        <position position="1"/>
    </location>
</feature>
<feature type="domain" description="Integrase catalytic" evidence="6">
    <location>
        <begin position="1601"/>
        <end position="1777"/>
    </location>
</feature>
<dbReference type="PROSITE" id="PS50994">
    <property type="entry name" value="INTEGRASE"/>
    <property type="match status" value="1"/>
</dbReference>
<dbReference type="SUPFAM" id="SSF53098">
    <property type="entry name" value="Ribonuclease H-like"/>
    <property type="match status" value="1"/>
</dbReference>
<feature type="non-terminal residue" evidence="7">
    <location>
        <position position="1902"/>
    </location>
</feature>
<dbReference type="InterPro" id="IPR008042">
    <property type="entry name" value="Retrotrans_Pao"/>
</dbReference>
<feature type="compositionally biased region" description="Polar residues" evidence="5">
    <location>
        <begin position="504"/>
        <end position="514"/>
    </location>
</feature>
<dbReference type="SUPFAM" id="SSF56672">
    <property type="entry name" value="DNA/RNA polymerases"/>
    <property type="match status" value="1"/>
</dbReference>
<feature type="region of interest" description="Disordered" evidence="5">
    <location>
        <begin position="195"/>
        <end position="226"/>
    </location>
</feature>
<dbReference type="Proteomes" id="UP000572268">
    <property type="component" value="Unassembled WGS sequence"/>
</dbReference>
<evidence type="ECO:0000256" key="1">
    <source>
        <dbReference type="ARBA" id="ARBA00022679"/>
    </source>
</evidence>
<keyword evidence="1" id="KW-0808">Transferase</keyword>
<keyword evidence="3" id="KW-0540">Nuclease</keyword>
<evidence type="ECO:0000313" key="8">
    <source>
        <dbReference type="Proteomes" id="UP000572268"/>
    </source>
</evidence>
<name>A0A7J6KUC1_PEROL</name>
<protein>
    <recommendedName>
        <fullName evidence="6">Integrase catalytic domain-containing protein</fullName>
    </recommendedName>
</protein>
<evidence type="ECO:0000256" key="5">
    <source>
        <dbReference type="SAM" id="MobiDB-lite"/>
    </source>
</evidence>
<feature type="region of interest" description="Disordered" evidence="5">
    <location>
        <begin position="495"/>
        <end position="536"/>
    </location>
</feature>
<dbReference type="PANTHER" id="PTHR37984">
    <property type="entry name" value="PROTEIN CBG26694"/>
    <property type="match status" value="1"/>
</dbReference>
<feature type="region of interest" description="Disordered" evidence="5">
    <location>
        <begin position="1"/>
        <end position="181"/>
    </location>
</feature>
<dbReference type="InterPro" id="IPR043502">
    <property type="entry name" value="DNA/RNA_pol_sf"/>
</dbReference>
<keyword evidence="4" id="KW-0255">Endonuclease</keyword>
<evidence type="ECO:0000313" key="7">
    <source>
        <dbReference type="EMBL" id="KAF4650943.1"/>
    </source>
</evidence>
<dbReference type="GO" id="GO:0016779">
    <property type="term" value="F:nucleotidyltransferase activity"/>
    <property type="evidence" value="ECO:0007669"/>
    <property type="project" value="UniProtKB-KW"/>
</dbReference>